<evidence type="ECO:0000313" key="2">
    <source>
        <dbReference type="EMBL" id="RSU03412.1"/>
    </source>
</evidence>
<organism evidence="2 3">
    <name type="scientific">Vagococcus fessus</name>
    <dbReference type="NCBI Taxonomy" id="120370"/>
    <lineage>
        <taxon>Bacteria</taxon>
        <taxon>Bacillati</taxon>
        <taxon>Bacillota</taxon>
        <taxon>Bacilli</taxon>
        <taxon>Lactobacillales</taxon>
        <taxon>Enterococcaceae</taxon>
        <taxon>Vagococcus</taxon>
    </lineage>
</organism>
<dbReference type="RefSeq" id="WP_126831621.1">
    <property type="nucleotide sequence ID" value="NZ_CBCRYB010000001.1"/>
</dbReference>
<dbReference type="PROSITE" id="PS51257">
    <property type="entry name" value="PROKAR_LIPOPROTEIN"/>
    <property type="match status" value="1"/>
</dbReference>
<dbReference type="AlphaFoldDB" id="A0A430A8G9"/>
<sequence>MKAKQLIKGMIVTAVLLTGCGIIQKDKKTEVSSASIESKREVRLETSSVEKEATSRTKGTEETKESAKETEMTTETSEEMTKAITREELYSTDDYQKYIAAYNEFTIKGNPMPPEQRGSNPIPEEAGLTPEEYNPIKWGIHDYYGNALNEGLLTEEEQQKLMAEAFDKLMKGAYSSHKTTESSDVKEEATVITEATVTDYLRRRVAEKANWDIDFAPVELTEIGEFKVHFYPTSPKNPNAKGYFIVTQEGQISRYSNLGGEKLRDLEDM</sequence>
<dbReference type="OrthoDB" id="2327946at2"/>
<keyword evidence="3" id="KW-1185">Reference proteome</keyword>
<reference evidence="2 3" key="1">
    <citation type="submission" date="2017-05" db="EMBL/GenBank/DDBJ databases">
        <title>Vagococcus spp. assemblies.</title>
        <authorList>
            <person name="Gulvik C.A."/>
        </authorList>
    </citation>
    <scope>NUCLEOTIDE SEQUENCE [LARGE SCALE GENOMIC DNA]</scope>
    <source>
        <strain evidence="2 3">CCUG 41755</strain>
    </source>
</reference>
<proteinExistence type="predicted"/>
<comment type="caution">
    <text evidence="2">The sequence shown here is derived from an EMBL/GenBank/DDBJ whole genome shotgun (WGS) entry which is preliminary data.</text>
</comment>
<protein>
    <submittedName>
        <fullName evidence="2">Uncharacterized protein</fullName>
    </submittedName>
</protein>
<evidence type="ECO:0000313" key="3">
    <source>
        <dbReference type="Proteomes" id="UP000287101"/>
    </source>
</evidence>
<feature type="region of interest" description="Disordered" evidence="1">
    <location>
        <begin position="109"/>
        <end position="128"/>
    </location>
</feature>
<gene>
    <name evidence="2" type="ORF">CBF31_06785</name>
</gene>
<name>A0A430A8G9_9ENTE</name>
<feature type="compositionally biased region" description="Basic and acidic residues" evidence="1">
    <location>
        <begin position="37"/>
        <end position="71"/>
    </location>
</feature>
<dbReference type="EMBL" id="NGJY01000002">
    <property type="protein sequence ID" value="RSU03412.1"/>
    <property type="molecule type" value="Genomic_DNA"/>
</dbReference>
<dbReference type="Proteomes" id="UP000287101">
    <property type="component" value="Unassembled WGS sequence"/>
</dbReference>
<accession>A0A430A8G9</accession>
<feature type="region of interest" description="Disordered" evidence="1">
    <location>
        <begin position="30"/>
        <end position="79"/>
    </location>
</feature>
<evidence type="ECO:0000256" key="1">
    <source>
        <dbReference type="SAM" id="MobiDB-lite"/>
    </source>
</evidence>